<dbReference type="InterPro" id="IPR014710">
    <property type="entry name" value="RmlC-like_jellyroll"/>
</dbReference>
<keyword evidence="1" id="KW-0812">Transmembrane</keyword>
<dbReference type="SUPFAM" id="SSF51206">
    <property type="entry name" value="cAMP-binding domain-like"/>
    <property type="match status" value="1"/>
</dbReference>
<dbReference type="AlphaFoldDB" id="A0A2H1VGG0"/>
<dbReference type="InterPro" id="IPR000595">
    <property type="entry name" value="cNMP-bd_dom"/>
</dbReference>
<dbReference type="EMBL" id="ODYU01002423">
    <property type="protein sequence ID" value="SOQ39886.1"/>
    <property type="molecule type" value="Genomic_DNA"/>
</dbReference>
<evidence type="ECO:0000259" key="2">
    <source>
        <dbReference type="PROSITE" id="PS50042"/>
    </source>
</evidence>
<organism evidence="3">
    <name type="scientific">Spodoptera frugiperda</name>
    <name type="common">Fall armyworm</name>
    <dbReference type="NCBI Taxonomy" id="7108"/>
    <lineage>
        <taxon>Eukaryota</taxon>
        <taxon>Metazoa</taxon>
        <taxon>Ecdysozoa</taxon>
        <taxon>Arthropoda</taxon>
        <taxon>Hexapoda</taxon>
        <taxon>Insecta</taxon>
        <taxon>Pterygota</taxon>
        <taxon>Neoptera</taxon>
        <taxon>Endopterygota</taxon>
        <taxon>Lepidoptera</taxon>
        <taxon>Glossata</taxon>
        <taxon>Ditrysia</taxon>
        <taxon>Noctuoidea</taxon>
        <taxon>Noctuidae</taxon>
        <taxon>Amphipyrinae</taxon>
        <taxon>Spodoptera</taxon>
    </lineage>
</organism>
<feature type="transmembrane region" description="Helical" evidence="1">
    <location>
        <begin position="119"/>
        <end position="139"/>
    </location>
</feature>
<gene>
    <name evidence="3" type="ORF">SFRICE_004457</name>
</gene>
<dbReference type="OrthoDB" id="421226at2759"/>
<dbReference type="GO" id="GO:0098855">
    <property type="term" value="C:HCN channel complex"/>
    <property type="evidence" value="ECO:0007669"/>
    <property type="project" value="TreeGrafter"/>
</dbReference>
<dbReference type="Pfam" id="PF00027">
    <property type="entry name" value="cNMP_binding"/>
    <property type="match status" value="1"/>
</dbReference>
<dbReference type="CDD" id="cd00038">
    <property type="entry name" value="CAP_ED"/>
    <property type="match status" value="1"/>
</dbReference>
<accession>A0A2H1VGG0</accession>
<evidence type="ECO:0000313" key="3">
    <source>
        <dbReference type="EMBL" id="SOQ39886.1"/>
    </source>
</evidence>
<dbReference type="InterPro" id="IPR018490">
    <property type="entry name" value="cNMP-bd_dom_sf"/>
</dbReference>
<keyword evidence="1" id="KW-0472">Membrane</keyword>
<dbReference type="GO" id="GO:0005249">
    <property type="term" value="F:voltage-gated potassium channel activity"/>
    <property type="evidence" value="ECO:0007669"/>
    <property type="project" value="TreeGrafter"/>
</dbReference>
<proteinExistence type="predicted"/>
<dbReference type="InterPro" id="IPR051413">
    <property type="entry name" value="K/Na_HCN_channel"/>
</dbReference>
<dbReference type="Gene3D" id="2.60.120.10">
    <property type="entry name" value="Jelly Rolls"/>
    <property type="match status" value="1"/>
</dbReference>
<dbReference type="PANTHER" id="PTHR45689">
    <property type="entry name" value="I[[H]] CHANNEL, ISOFORM E"/>
    <property type="match status" value="1"/>
</dbReference>
<dbReference type="GO" id="GO:0003254">
    <property type="term" value="P:regulation of membrane depolarization"/>
    <property type="evidence" value="ECO:0007669"/>
    <property type="project" value="TreeGrafter"/>
</dbReference>
<dbReference type="GO" id="GO:0035725">
    <property type="term" value="P:sodium ion transmembrane transport"/>
    <property type="evidence" value="ECO:0007669"/>
    <property type="project" value="TreeGrafter"/>
</dbReference>
<sequence length="583" mass="68726">MHEHGDYFNSYYQHTCVIIPEKDVLEMDIVGTGCVARLQRWWHDLFLLSYTSGKCRGFYASSHAIRVERFRQYRKYRNRIHPMSKFRSFWDFLMLQVFIVNKLLFRFLSSFIFDSMSIYSYYLGAFLDGIIIIDIFVSLRTGYINHEAKRVVLDTYDSVLHFCTHKMFLHFASAIPLHWFMFLKYGTNIRCGLCKANKFMCALKIISVFSLYRVYETSAFWTEKLHTASKIQYKYLFKFMRIGVIGMMTMCQYYDISDVAILLVAFYTGKVEETSFLGIRTIFKYGTVTNKLSTNYFYVCYEINRIFKSLQLFSAGIREKVYYLDKIIALLAYALAMLFYFWSFKEVYSLFNTLVHPKDLHRKIRSGALTMMSNGQISNELSSRLRQYFKYGPTRPYIIEKTNKLYLKMPNILKNEIKLNSYMKYMMKIPYFSQVPLPLLEEIVLLLKKEIYMSNAIVTQAWIPAEGMMIVESGELAVYSLEEKEEGHLIDGDYFAALSLVTINERCMSFVVSISACSILILEKRAFRQLMRKHVKYFQHIKTQIVDQYVTITENFNRSDRYDRSALGQQPLVEYELPYSGSG</sequence>
<dbReference type="PROSITE" id="PS50042">
    <property type="entry name" value="CNMP_BINDING_3"/>
    <property type="match status" value="1"/>
</dbReference>
<feature type="transmembrane region" description="Helical" evidence="1">
    <location>
        <begin position="89"/>
        <end position="113"/>
    </location>
</feature>
<feature type="transmembrane region" description="Helical" evidence="1">
    <location>
        <begin position="327"/>
        <end position="344"/>
    </location>
</feature>
<feature type="domain" description="Cyclic nucleotide-binding" evidence="2">
    <location>
        <begin position="431"/>
        <end position="548"/>
    </location>
</feature>
<name>A0A2H1VGG0_SPOFR</name>
<keyword evidence="1" id="KW-1133">Transmembrane helix</keyword>
<reference evidence="3" key="1">
    <citation type="submission" date="2016-07" db="EMBL/GenBank/DDBJ databases">
        <authorList>
            <person name="Bretaudeau A."/>
        </authorList>
    </citation>
    <scope>NUCLEOTIDE SEQUENCE</scope>
    <source>
        <strain evidence="3">Rice</strain>
        <tissue evidence="3">Whole body</tissue>
    </source>
</reference>
<dbReference type="PANTHER" id="PTHR45689:SF14">
    <property type="entry name" value="CYCLIC NUCLEOTIDE-GATED CATION CHANNEL SUBUNIT A-LIKE PROTEIN"/>
    <property type="match status" value="1"/>
</dbReference>
<evidence type="ECO:0000256" key="1">
    <source>
        <dbReference type="SAM" id="Phobius"/>
    </source>
</evidence>
<dbReference type="SMART" id="SM00100">
    <property type="entry name" value="cNMP"/>
    <property type="match status" value="1"/>
</dbReference>
<protein>
    <submittedName>
        <fullName evidence="3">SFRICE_004457</fullName>
    </submittedName>
</protein>